<evidence type="ECO:0000313" key="2">
    <source>
        <dbReference type="EMBL" id="CAI8003786.1"/>
    </source>
</evidence>
<dbReference type="Proteomes" id="UP001174909">
    <property type="component" value="Unassembled WGS sequence"/>
</dbReference>
<comment type="caution">
    <text evidence="2">The sequence shown here is derived from an EMBL/GenBank/DDBJ whole genome shotgun (WGS) entry which is preliminary data.</text>
</comment>
<organism evidence="2 3">
    <name type="scientific">Geodia barretti</name>
    <name type="common">Barrett's horny sponge</name>
    <dbReference type="NCBI Taxonomy" id="519541"/>
    <lineage>
        <taxon>Eukaryota</taxon>
        <taxon>Metazoa</taxon>
        <taxon>Porifera</taxon>
        <taxon>Demospongiae</taxon>
        <taxon>Heteroscleromorpha</taxon>
        <taxon>Tetractinellida</taxon>
        <taxon>Astrophorina</taxon>
        <taxon>Geodiidae</taxon>
        <taxon>Geodia</taxon>
    </lineage>
</organism>
<proteinExistence type="inferred from homology"/>
<protein>
    <submittedName>
        <fullName evidence="2">Protein TolB homolog</fullName>
    </submittedName>
</protein>
<gene>
    <name evidence="2" type="ORF">GBAR_LOCUS3764</name>
</gene>
<reference evidence="2" key="1">
    <citation type="submission" date="2023-03" db="EMBL/GenBank/DDBJ databases">
        <authorList>
            <person name="Steffen K."/>
            <person name="Cardenas P."/>
        </authorList>
    </citation>
    <scope>NUCLEOTIDE SEQUENCE</scope>
</reference>
<dbReference type="Gene3D" id="2.120.10.60">
    <property type="entry name" value="Tricorn protease N-terminal domain"/>
    <property type="match status" value="1"/>
</dbReference>
<dbReference type="PANTHER" id="PTHR36842">
    <property type="entry name" value="PROTEIN TOLB HOMOLOG"/>
    <property type="match status" value="1"/>
</dbReference>
<keyword evidence="3" id="KW-1185">Reference proteome</keyword>
<sequence>MDADGKNVRRLTGPPTSDICPAWSPDSQQIVFVLQRNLQERNHDIYIIDADGNNLRNLTNHQSDDQEPAWFDPTFSVASAGRSTSVYLINADGTNERKWLENPMGFGGVAWSPDGKFVALNQFADEGESHPFVIELRTGKQRNITKRQHAAWGMNFYDPTWSGVGRWLALVCRQRDEIRADICIIKAGGDGLKQLTNAADKHQYGGPSWSPDGEKIAFHGGGIFVMDRNGRNRIQLSPKGRHPDWSPDGTKIAFYSNLHNIAQQDIYVMNADGANIVRLTDDPAPDRLPAWSPDGQWVAFMSSVNRTGWDIYVVNANGGDKIRVTTHPDADTRPTWVIPDRSLPVDTRGKRVTFWGRLKSKK</sequence>
<accession>A0AA35R5M3</accession>
<dbReference type="AlphaFoldDB" id="A0AA35R5M3"/>
<dbReference type="PANTHER" id="PTHR36842:SF1">
    <property type="entry name" value="PROTEIN TOLB"/>
    <property type="match status" value="1"/>
</dbReference>
<dbReference type="EMBL" id="CASHTH010000542">
    <property type="protein sequence ID" value="CAI8003786.1"/>
    <property type="molecule type" value="Genomic_DNA"/>
</dbReference>
<evidence type="ECO:0000313" key="3">
    <source>
        <dbReference type="Proteomes" id="UP001174909"/>
    </source>
</evidence>
<dbReference type="Gene3D" id="2.120.10.30">
    <property type="entry name" value="TolB, C-terminal domain"/>
    <property type="match status" value="2"/>
</dbReference>
<dbReference type="InterPro" id="IPR011042">
    <property type="entry name" value="6-blade_b-propeller_TolB-like"/>
</dbReference>
<evidence type="ECO:0000256" key="1">
    <source>
        <dbReference type="ARBA" id="ARBA00009820"/>
    </source>
</evidence>
<dbReference type="SUPFAM" id="SSF82171">
    <property type="entry name" value="DPP6 N-terminal domain-like"/>
    <property type="match status" value="1"/>
</dbReference>
<dbReference type="InterPro" id="IPR011659">
    <property type="entry name" value="WD40"/>
</dbReference>
<dbReference type="Pfam" id="PF07676">
    <property type="entry name" value="PD40"/>
    <property type="match status" value="4"/>
</dbReference>
<comment type="similarity">
    <text evidence="1">Belongs to the TolB family.</text>
</comment>
<name>A0AA35R5M3_GEOBA</name>